<feature type="compositionally biased region" description="Polar residues" evidence="2">
    <location>
        <begin position="567"/>
        <end position="589"/>
    </location>
</feature>
<feature type="compositionally biased region" description="Polar residues" evidence="2">
    <location>
        <begin position="544"/>
        <end position="553"/>
    </location>
</feature>
<evidence type="ECO:0000259" key="5">
    <source>
        <dbReference type="Pfam" id="PF23052"/>
    </source>
</evidence>
<evidence type="ECO:0008006" key="11">
    <source>
        <dbReference type="Google" id="ProtNLM"/>
    </source>
</evidence>
<comment type="caution">
    <text evidence="9">The sequence shown here is derived from an EMBL/GenBank/DDBJ whole genome shotgun (WGS) entry which is preliminary data.</text>
</comment>
<dbReference type="Proteomes" id="UP001345963">
    <property type="component" value="Unassembled WGS sequence"/>
</dbReference>
<feature type="region of interest" description="Disordered" evidence="2">
    <location>
        <begin position="801"/>
        <end position="879"/>
    </location>
</feature>
<name>A0ABU7AVE3_9TELE</name>
<reference evidence="9 10" key="1">
    <citation type="submission" date="2021-07" db="EMBL/GenBank/DDBJ databases">
        <authorList>
            <person name="Palmer J.M."/>
        </authorList>
    </citation>
    <scope>NUCLEOTIDE SEQUENCE [LARGE SCALE GENOMIC DNA]</scope>
    <source>
        <strain evidence="9 10">AT_MEX2019</strain>
        <tissue evidence="9">Muscle</tissue>
    </source>
</reference>
<dbReference type="Pfam" id="PF23255">
    <property type="entry name" value="DUF7070"/>
    <property type="match status" value="1"/>
</dbReference>
<evidence type="ECO:0000256" key="2">
    <source>
        <dbReference type="SAM" id="MobiDB-lite"/>
    </source>
</evidence>
<dbReference type="PANTHER" id="PTHR12876">
    <property type="entry name" value="N4BP1-RELATED"/>
    <property type="match status" value="1"/>
</dbReference>
<dbReference type="InterPro" id="IPR036612">
    <property type="entry name" value="KH_dom_type_1_sf"/>
</dbReference>
<dbReference type="InterPro" id="IPR056631">
    <property type="entry name" value="UBA_N4BP1"/>
</dbReference>
<feature type="domain" description="RNase NYN" evidence="3">
    <location>
        <begin position="643"/>
        <end position="795"/>
    </location>
</feature>
<dbReference type="Pfam" id="PF23053">
    <property type="entry name" value="UBA_N4BP1"/>
    <property type="match status" value="1"/>
</dbReference>
<evidence type="ECO:0000259" key="7">
    <source>
        <dbReference type="Pfam" id="PF23054"/>
    </source>
</evidence>
<dbReference type="InterPro" id="IPR056578">
    <property type="entry name" value="UBA_N4BP1_C"/>
</dbReference>
<dbReference type="InterPro" id="IPR056630">
    <property type="entry name" value="KH_N4BP1_2nd"/>
</dbReference>
<evidence type="ECO:0000313" key="10">
    <source>
        <dbReference type="Proteomes" id="UP001345963"/>
    </source>
</evidence>
<feature type="compositionally biased region" description="Polar residues" evidence="2">
    <location>
        <begin position="490"/>
        <end position="508"/>
    </location>
</feature>
<dbReference type="EMBL" id="JAHUTI010030221">
    <property type="protein sequence ID" value="MED6241850.1"/>
    <property type="molecule type" value="Genomic_DNA"/>
</dbReference>
<feature type="compositionally biased region" description="Pro residues" evidence="2">
    <location>
        <begin position="525"/>
        <end position="539"/>
    </location>
</feature>
<dbReference type="InterPro" id="IPR051101">
    <property type="entry name" value="ZC3H12/N4BP1_RNase_Reg"/>
</dbReference>
<dbReference type="Pfam" id="PF23052">
    <property type="entry name" value="KH_N4BP1_2nd"/>
    <property type="match status" value="1"/>
</dbReference>
<dbReference type="InterPro" id="IPR056629">
    <property type="entry name" value="KH_N4BP1_1st"/>
</dbReference>
<comment type="similarity">
    <text evidence="1">Belongs to the N4BP1 family.</text>
</comment>
<dbReference type="InterPro" id="IPR055498">
    <property type="entry name" value="DUF7070"/>
</dbReference>
<feature type="region of interest" description="Disordered" evidence="2">
    <location>
        <begin position="523"/>
        <end position="606"/>
    </location>
</feature>
<keyword evidence="10" id="KW-1185">Reference proteome</keyword>
<dbReference type="SUPFAM" id="SSF54791">
    <property type="entry name" value="Eukaryotic type KH-domain (KH-domain type I)"/>
    <property type="match status" value="1"/>
</dbReference>
<evidence type="ECO:0000259" key="8">
    <source>
        <dbReference type="Pfam" id="PF23255"/>
    </source>
</evidence>
<feature type="domain" description="N4BP1 first type I KH-domain" evidence="4">
    <location>
        <begin position="20"/>
        <end position="85"/>
    </location>
</feature>
<feature type="compositionally biased region" description="Polar residues" evidence="2">
    <location>
        <begin position="817"/>
        <end position="830"/>
    </location>
</feature>
<dbReference type="Pfam" id="PF23050">
    <property type="entry name" value="KH_N4BP1_1st"/>
    <property type="match status" value="1"/>
</dbReference>
<evidence type="ECO:0000259" key="6">
    <source>
        <dbReference type="Pfam" id="PF23053"/>
    </source>
</evidence>
<dbReference type="Gene3D" id="3.40.50.11980">
    <property type="match status" value="1"/>
</dbReference>
<gene>
    <name evidence="9" type="ORF">ATANTOWER_028501</name>
</gene>
<dbReference type="InterPro" id="IPR021869">
    <property type="entry name" value="RNase_Zc3h12_NYN"/>
</dbReference>
<sequence>MMDGKRSSGDGGSGDPEVEDEFACAGMLRGSLTSMHGTVERIFRVTFGIGADDLPNKNNGQIWLKIHGLSSDVKAAKLFVKGVVNQEEQQEVPYPGALHCIFCGARGLFMDSLIKNTSALIVVGSPGFLLISGLAEPVVRAYSLIADLVVRYEGTQSRRTEMGDRGLGESLDSRRAFKTLVERWEDRHILDLLVLPGTVKEILLDLVKESGLGSSPSPALTHEKIDTTRKADGAEERLLHSPQEVGEEEQLEKQATGVKVDKGQGNNEEPERQLSMGNKEFWLLLKFFTAMGYTEDVVKRVLKKTGPKEASQILDLVQQEQDLSDREQNICSGSDTKKQDRVALHQGKEQPCETEHKENEDTCTDVQGAEQQEDFVLGVMKKAAATCGYTEENVTKIYSMLTEGSTHQLLLELQKKETSETEGFKDEPRESHDVFEREGQNVRPAETEAKGEFELFFHKEKRESVDVQTKGPKRSTAQLPEPDLSAWRNKPQQLPTNQYTSQSNHQQTLDTLRLHQDVLQEVKGPPMPIYPSSLDPPLPHSFYPNKQQGQTNYRPDPAMSKQKHQTHINASNSKRHSANSSKQDHQAQPNIFFVNDPPSTRARDKRSFIQPSSVVVTGAQRFLEGLQTPFQLKLTDEPGNPNLRAIVIDGSNVAMSHGLGNFFSCRGIALAVQHFWDRGHRHISALVPQWRQKSDPKIKEQHYMTDLQNLGLLSYTPSREVQGKRISSYDDRLILQLAQRTDGVIVTNDNLRDLSDESPVWRDIIKKRLLQYTFVGDLFMVPDDPLGRGGPHLDDFLRTQHRTPDPGNHSFAGLASTFPTSKPPRSQTEPLNFRDRTPGGALDASSVGGRGRGKRWEADNQHRQLGAAGHRTAINPDRNPEETARLRAQLLTVFPGQDSMVTLVLQCHGAEKDINVLSDLILEQQKN</sequence>
<evidence type="ECO:0000313" key="9">
    <source>
        <dbReference type="EMBL" id="MED6241850.1"/>
    </source>
</evidence>
<feature type="domain" description="N4BP1 second type I KH-domain" evidence="5">
    <location>
        <begin position="86"/>
        <end position="209"/>
    </location>
</feature>
<organism evidence="9 10">
    <name type="scientific">Ataeniobius toweri</name>
    <dbReference type="NCBI Taxonomy" id="208326"/>
    <lineage>
        <taxon>Eukaryota</taxon>
        <taxon>Metazoa</taxon>
        <taxon>Chordata</taxon>
        <taxon>Craniata</taxon>
        <taxon>Vertebrata</taxon>
        <taxon>Euteleostomi</taxon>
        <taxon>Actinopterygii</taxon>
        <taxon>Neopterygii</taxon>
        <taxon>Teleostei</taxon>
        <taxon>Neoteleostei</taxon>
        <taxon>Acanthomorphata</taxon>
        <taxon>Ovalentaria</taxon>
        <taxon>Atherinomorphae</taxon>
        <taxon>Cyprinodontiformes</taxon>
        <taxon>Goodeidae</taxon>
        <taxon>Ataeniobius</taxon>
    </lineage>
</organism>
<feature type="domain" description="DUF7070" evidence="8">
    <location>
        <begin position="371"/>
        <end position="418"/>
    </location>
</feature>
<feature type="region of interest" description="Disordered" evidence="2">
    <location>
        <begin position="239"/>
        <end position="272"/>
    </location>
</feature>
<feature type="region of interest" description="Disordered" evidence="2">
    <location>
        <begin position="417"/>
        <end position="445"/>
    </location>
</feature>
<proteinExistence type="inferred from homology"/>
<accession>A0ABU7AVE3</accession>
<dbReference type="PANTHER" id="PTHR12876:SF28">
    <property type="entry name" value="PROTEIN KHNYN"/>
    <property type="match status" value="1"/>
</dbReference>
<protein>
    <recommendedName>
        <fullName evidence="11">RNase NYN domain-containing protein</fullName>
    </recommendedName>
</protein>
<evidence type="ECO:0000259" key="4">
    <source>
        <dbReference type="Pfam" id="PF23050"/>
    </source>
</evidence>
<evidence type="ECO:0000256" key="1">
    <source>
        <dbReference type="ARBA" id="ARBA00038274"/>
    </source>
</evidence>
<feature type="domain" description="N4BP1 UBA-like" evidence="6">
    <location>
        <begin position="279"/>
        <end position="322"/>
    </location>
</feature>
<feature type="region of interest" description="Disordered" evidence="2">
    <location>
        <begin position="463"/>
        <end position="508"/>
    </location>
</feature>
<dbReference type="Pfam" id="PF23054">
    <property type="entry name" value="UBA_N4BP1_C"/>
    <property type="match status" value="1"/>
</dbReference>
<feature type="domain" description="N4BP1 C-terminal UBA" evidence="7">
    <location>
        <begin position="877"/>
        <end position="923"/>
    </location>
</feature>
<dbReference type="Pfam" id="PF11977">
    <property type="entry name" value="RNase_Zc3h12a"/>
    <property type="match status" value="1"/>
</dbReference>
<evidence type="ECO:0000259" key="3">
    <source>
        <dbReference type="Pfam" id="PF11977"/>
    </source>
</evidence>